<dbReference type="PROSITE" id="PS51186">
    <property type="entry name" value="GNAT"/>
    <property type="match status" value="1"/>
</dbReference>
<dbReference type="STRING" id="1384054.N790_12250"/>
<dbReference type="EMBL" id="AVCH01000215">
    <property type="protein sequence ID" value="KFN41758.1"/>
    <property type="molecule type" value="Genomic_DNA"/>
</dbReference>
<gene>
    <name evidence="2" type="ORF">N790_12250</name>
</gene>
<organism evidence="2 3">
    <name type="scientific">Arenimonas malthae CC-JY-1</name>
    <dbReference type="NCBI Taxonomy" id="1384054"/>
    <lineage>
        <taxon>Bacteria</taxon>
        <taxon>Pseudomonadati</taxon>
        <taxon>Pseudomonadota</taxon>
        <taxon>Gammaproteobacteria</taxon>
        <taxon>Lysobacterales</taxon>
        <taxon>Lysobacteraceae</taxon>
        <taxon>Arenimonas</taxon>
    </lineage>
</organism>
<sequence>MTAEPRLRAARAADLPALLALEARFPGDRLSARQFRHHLANPRARLRVVVGGGGLLGYHLLLLRRGSAWARLYSIAVDPAARGRGL</sequence>
<evidence type="ECO:0000259" key="1">
    <source>
        <dbReference type="PROSITE" id="PS51186"/>
    </source>
</evidence>
<dbReference type="SUPFAM" id="SSF55729">
    <property type="entry name" value="Acyl-CoA N-acyltransferases (Nat)"/>
    <property type="match status" value="1"/>
</dbReference>
<keyword evidence="3" id="KW-1185">Reference proteome</keyword>
<name>A0A091ANJ1_9GAMM</name>
<feature type="non-terminal residue" evidence="2">
    <location>
        <position position="86"/>
    </location>
</feature>
<protein>
    <recommendedName>
        <fullName evidence="1">N-acetyltransferase domain-containing protein</fullName>
    </recommendedName>
</protein>
<dbReference type="eggNOG" id="COG0456">
    <property type="taxonomic scope" value="Bacteria"/>
</dbReference>
<evidence type="ECO:0000313" key="2">
    <source>
        <dbReference type="EMBL" id="KFN41758.1"/>
    </source>
</evidence>
<feature type="domain" description="N-acetyltransferase" evidence="1">
    <location>
        <begin position="5"/>
        <end position="86"/>
    </location>
</feature>
<dbReference type="InterPro" id="IPR000182">
    <property type="entry name" value="GNAT_dom"/>
</dbReference>
<dbReference type="Proteomes" id="UP000029392">
    <property type="component" value="Unassembled WGS sequence"/>
</dbReference>
<reference evidence="2 3" key="1">
    <citation type="submission" date="2013-09" db="EMBL/GenBank/DDBJ databases">
        <title>Genome sequencing of Arenimonas malthae.</title>
        <authorList>
            <person name="Chen F."/>
            <person name="Wang G."/>
        </authorList>
    </citation>
    <scope>NUCLEOTIDE SEQUENCE [LARGE SCALE GENOMIC DNA]</scope>
    <source>
        <strain evidence="2 3">CC-JY-1</strain>
    </source>
</reference>
<accession>A0A091ANJ1</accession>
<dbReference type="GO" id="GO:0016747">
    <property type="term" value="F:acyltransferase activity, transferring groups other than amino-acyl groups"/>
    <property type="evidence" value="ECO:0007669"/>
    <property type="project" value="InterPro"/>
</dbReference>
<comment type="caution">
    <text evidence="2">The sequence shown here is derived from an EMBL/GenBank/DDBJ whole genome shotgun (WGS) entry which is preliminary data.</text>
</comment>
<dbReference type="Gene3D" id="3.40.630.30">
    <property type="match status" value="1"/>
</dbReference>
<evidence type="ECO:0000313" key="3">
    <source>
        <dbReference type="Proteomes" id="UP000029392"/>
    </source>
</evidence>
<dbReference type="AlphaFoldDB" id="A0A091ANJ1"/>
<dbReference type="InterPro" id="IPR016181">
    <property type="entry name" value="Acyl_CoA_acyltransferase"/>
</dbReference>
<proteinExistence type="predicted"/>